<keyword evidence="11" id="KW-0496">Mitochondrion</keyword>
<comment type="similarity">
    <text evidence="3">Belongs to the short-chain dehydrogenases/reductases (SDR) family.</text>
</comment>
<evidence type="ECO:0000256" key="17">
    <source>
        <dbReference type="ARBA" id="ARBA00052680"/>
    </source>
</evidence>
<evidence type="ECO:0000256" key="15">
    <source>
        <dbReference type="ARBA" id="ARBA00050232"/>
    </source>
</evidence>
<dbReference type="PRINTS" id="PR00080">
    <property type="entry name" value="SDRFAMILY"/>
</dbReference>
<dbReference type="InterPro" id="IPR020904">
    <property type="entry name" value="Sc_DH/Rdtase_CS"/>
</dbReference>
<dbReference type="EC" id="1.1.1.n12" evidence="4"/>
<keyword evidence="6" id="KW-0597">Phosphoprotein</keyword>
<dbReference type="PANTHER" id="PTHR42760">
    <property type="entry name" value="SHORT-CHAIN DEHYDROGENASES/REDUCTASES FAMILY MEMBER"/>
    <property type="match status" value="1"/>
</dbReference>
<dbReference type="PANTHER" id="PTHR42760:SF83">
    <property type="entry name" value="(3R)-3-HYDROXYACYL-COA DEHYDROGENASE"/>
    <property type="match status" value="1"/>
</dbReference>
<dbReference type="AlphaFoldDB" id="A0A0B2VZ70"/>
<evidence type="ECO:0000256" key="22">
    <source>
        <dbReference type="ARBA" id="ARBA00081419"/>
    </source>
</evidence>
<evidence type="ECO:0000256" key="21">
    <source>
        <dbReference type="ARBA" id="ARBA00077835"/>
    </source>
</evidence>
<evidence type="ECO:0000256" key="25">
    <source>
        <dbReference type="ARBA" id="ARBA00083258"/>
    </source>
</evidence>
<evidence type="ECO:0000313" key="28">
    <source>
        <dbReference type="Proteomes" id="UP000031036"/>
    </source>
</evidence>
<dbReference type="GO" id="GO:0005759">
    <property type="term" value="C:mitochondrial matrix"/>
    <property type="evidence" value="ECO:0007669"/>
    <property type="project" value="UniProtKB-SubCell"/>
</dbReference>
<dbReference type="STRING" id="6265.A0A0B2VZ70"/>
<sequence length="251" mass="26334">MAKLLADKFAIVTGGASGLGGAICNRLAEHGAKVLVVDRNKKSAEEVCKTLNSHGGVKHAMFCCDVARSGDVKSLLDFALKQHNTVPHVVVNSAGIIRDSELLDMSEKQYDDVLNVNLKGTFLVTQVFARLAVERHAPQSIINIASILGKMGSAERANYAASKAGVIGFTKSAAASLARTGVRVNVILPGYITTPMTDAIAEKYLKAACAQIPMGRMGVPEEIADAVLFLASNLSTYMTGAAVEVTGGLGM</sequence>
<dbReference type="InterPro" id="IPR057326">
    <property type="entry name" value="KR_dom"/>
</dbReference>
<dbReference type="OMA" id="VWDTTMA"/>
<comment type="subcellular location">
    <subcellularLocation>
        <location evidence="1">Mitochondrion matrix</location>
    </subcellularLocation>
</comment>
<dbReference type="Pfam" id="PF13561">
    <property type="entry name" value="adh_short_C2"/>
    <property type="match status" value="1"/>
</dbReference>
<evidence type="ECO:0000256" key="6">
    <source>
        <dbReference type="ARBA" id="ARBA00022553"/>
    </source>
</evidence>
<dbReference type="NCBIfam" id="NF009466">
    <property type="entry name" value="PRK12826.1-2"/>
    <property type="match status" value="1"/>
</dbReference>
<evidence type="ECO:0000256" key="3">
    <source>
        <dbReference type="ARBA" id="ARBA00006484"/>
    </source>
</evidence>
<evidence type="ECO:0000256" key="24">
    <source>
        <dbReference type="ARBA" id="ARBA00083097"/>
    </source>
</evidence>
<evidence type="ECO:0000256" key="11">
    <source>
        <dbReference type="ARBA" id="ARBA00023128"/>
    </source>
</evidence>
<evidence type="ECO:0000313" key="27">
    <source>
        <dbReference type="EMBL" id="KHN86729.1"/>
    </source>
</evidence>
<evidence type="ECO:0000256" key="2">
    <source>
        <dbReference type="ARBA" id="ARBA00005194"/>
    </source>
</evidence>
<dbReference type="GO" id="GO:0047035">
    <property type="term" value="F:testosterone dehydrogenase (NAD+) activity"/>
    <property type="evidence" value="ECO:0007669"/>
    <property type="project" value="UniProtKB-EC"/>
</dbReference>
<dbReference type="PROSITE" id="PS00061">
    <property type="entry name" value="ADH_SHORT"/>
    <property type="match status" value="1"/>
</dbReference>
<evidence type="ECO:0000256" key="5">
    <source>
        <dbReference type="ARBA" id="ARBA00022516"/>
    </source>
</evidence>
<keyword evidence="10" id="KW-0443">Lipid metabolism</keyword>
<evidence type="ECO:0000259" key="26">
    <source>
        <dbReference type="SMART" id="SM00822"/>
    </source>
</evidence>
<protein>
    <recommendedName>
        <fullName evidence="20">(3R)-3-hydroxyacyl-CoA dehydrogenase</fullName>
        <ecNumber evidence="19">1.1.1.239</ecNumber>
        <ecNumber evidence="4">1.1.1.n12</ecNumber>
    </recommendedName>
    <alternativeName>
        <fullName evidence="22">17-beta-hydroxysteroid dehydrogenase 8</fullName>
    </alternativeName>
    <alternativeName>
        <fullName evidence="21">3-ketoacyl-[acyl-carrier-protein] reductase alpha subunit</fullName>
    </alternativeName>
    <alternativeName>
        <fullName evidence="24">3-oxoacyl-[acyl-carrier-protein] reductase</fullName>
    </alternativeName>
    <alternativeName>
        <fullName evidence="25">Estradiol 17-beta-dehydrogenase 8</fullName>
    </alternativeName>
    <alternativeName>
        <fullName evidence="23">Testosterone 17-beta-dehydrogenase 8</fullName>
    </alternativeName>
</protein>
<evidence type="ECO:0000256" key="8">
    <source>
        <dbReference type="ARBA" id="ARBA00023002"/>
    </source>
</evidence>
<dbReference type="Proteomes" id="UP000031036">
    <property type="component" value="Unassembled WGS sequence"/>
</dbReference>
<evidence type="ECO:0000256" key="16">
    <source>
        <dbReference type="ARBA" id="ARBA00050435"/>
    </source>
</evidence>
<dbReference type="PRINTS" id="PR00081">
    <property type="entry name" value="GDHRDH"/>
</dbReference>
<organism evidence="27 28">
    <name type="scientific">Toxocara canis</name>
    <name type="common">Canine roundworm</name>
    <dbReference type="NCBI Taxonomy" id="6265"/>
    <lineage>
        <taxon>Eukaryota</taxon>
        <taxon>Metazoa</taxon>
        <taxon>Ecdysozoa</taxon>
        <taxon>Nematoda</taxon>
        <taxon>Chromadorea</taxon>
        <taxon>Rhabditida</taxon>
        <taxon>Spirurina</taxon>
        <taxon>Ascaridomorpha</taxon>
        <taxon>Ascaridoidea</taxon>
        <taxon>Toxocaridae</taxon>
        <taxon>Toxocara</taxon>
    </lineage>
</organism>
<evidence type="ECO:0000256" key="7">
    <source>
        <dbReference type="ARBA" id="ARBA00022832"/>
    </source>
</evidence>
<evidence type="ECO:0000256" key="20">
    <source>
        <dbReference type="ARBA" id="ARBA00070911"/>
    </source>
</evidence>
<comment type="catalytic activity">
    <reaction evidence="15">
        <text>testosterone + NAD(+) = androst-4-ene-3,17-dione + NADH + H(+)</text>
        <dbReference type="Rhea" id="RHEA:14929"/>
        <dbReference type="ChEBI" id="CHEBI:15378"/>
        <dbReference type="ChEBI" id="CHEBI:16422"/>
        <dbReference type="ChEBI" id="CHEBI:17347"/>
        <dbReference type="ChEBI" id="CHEBI:57540"/>
        <dbReference type="ChEBI" id="CHEBI:57945"/>
        <dbReference type="EC" id="1.1.1.239"/>
    </reaction>
    <physiologicalReaction direction="left-to-right" evidence="15">
        <dbReference type="Rhea" id="RHEA:14930"/>
    </physiologicalReaction>
</comment>
<dbReference type="GO" id="GO:0004303">
    <property type="term" value="F:estradiol 17-beta-dehydrogenase [NAD(P)+] activity"/>
    <property type="evidence" value="ECO:0007669"/>
    <property type="project" value="UniProtKB-EC"/>
</dbReference>
<keyword evidence="28" id="KW-1185">Reference proteome</keyword>
<keyword evidence="8" id="KW-0560">Oxidoreductase</keyword>
<evidence type="ECO:0000256" key="14">
    <source>
        <dbReference type="ARBA" id="ARBA00049069"/>
    </source>
</evidence>
<dbReference type="EMBL" id="JPKZ01000523">
    <property type="protein sequence ID" value="KHN86729.1"/>
    <property type="molecule type" value="Genomic_DNA"/>
</dbReference>
<dbReference type="InterPro" id="IPR002347">
    <property type="entry name" value="SDR_fam"/>
</dbReference>
<comment type="subunit">
    <text evidence="18">Heterotetramer with CBR4; contains two molecules of HSD17B8 and CBR4.</text>
</comment>
<dbReference type="SUPFAM" id="SSF51735">
    <property type="entry name" value="NAD(P)-binding Rossmann-fold domains"/>
    <property type="match status" value="1"/>
</dbReference>
<keyword evidence="5" id="KW-0444">Lipid biosynthesis</keyword>
<evidence type="ECO:0000256" key="9">
    <source>
        <dbReference type="ARBA" id="ARBA00023027"/>
    </source>
</evidence>
<dbReference type="OrthoDB" id="294295at2759"/>
<evidence type="ECO:0000256" key="12">
    <source>
        <dbReference type="ARBA" id="ARBA00023160"/>
    </source>
</evidence>
<keyword evidence="9" id="KW-0520">NAD</keyword>
<accession>A0A0B2VZ70</accession>
<comment type="pathway">
    <text evidence="2">Lipid metabolism; fatty acid biosynthesis.</text>
</comment>
<evidence type="ECO:0000256" key="13">
    <source>
        <dbReference type="ARBA" id="ARBA00037929"/>
    </source>
</evidence>
<proteinExistence type="inferred from homology"/>
<dbReference type="GO" id="GO:0008210">
    <property type="term" value="P:estrogen metabolic process"/>
    <property type="evidence" value="ECO:0007669"/>
    <property type="project" value="UniProtKB-ARBA"/>
</dbReference>
<comment type="pathway">
    <text evidence="13">Steroid biosynthesis; estrogen biosynthesis.</text>
</comment>
<reference evidence="27 28" key="1">
    <citation type="submission" date="2014-11" db="EMBL/GenBank/DDBJ databases">
        <title>Genetic blueprint of the zoonotic pathogen Toxocara canis.</title>
        <authorList>
            <person name="Zhu X.-Q."/>
            <person name="Korhonen P.K."/>
            <person name="Cai H."/>
            <person name="Young N.D."/>
            <person name="Nejsum P."/>
            <person name="von Samson-Himmelstjerna G."/>
            <person name="Boag P.R."/>
            <person name="Tan P."/>
            <person name="Li Q."/>
            <person name="Min J."/>
            <person name="Yang Y."/>
            <person name="Wang X."/>
            <person name="Fang X."/>
            <person name="Hall R.S."/>
            <person name="Hofmann A."/>
            <person name="Sternberg P.W."/>
            <person name="Jex A.R."/>
            <person name="Gasser R.B."/>
        </authorList>
    </citation>
    <scope>NUCLEOTIDE SEQUENCE [LARGE SCALE GENOMIC DNA]</scope>
    <source>
        <strain evidence="27">PN_DK_2014</strain>
    </source>
</reference>
<comment type="catalytic activity">
    <reaction evidence="14">
        <text>17beta-estradiol + NAD(+) = estrone + NADH + H(+)</text>
        <dbReference type="Rhea" id="RHEA:24612"/>
        <dbReference type="ChEBI" id="CHEBI:15378"/>
        <dbReference type="ChEBI" id="CHEBI:16469"/>
        <dbReference type="ChEBI" id="CHEBI:17263"/>
        <dbReference type="ChEBI" id="CHEBI:57540"/>
        <dbReference type="ChEBI" id="CHEBI:57945"/>
        <dbReference type="EC" id="1.1.1.62"/>
    </reaction>
    <physiologicalReaction direction="left-to-right" evidence="14">
        <dbReference type="Rhea" id="RHEA:24613"/>
    </physiologicalReaction>
    <physiologicalReaction direction="right-to-left" evidence="14">
        <dbReference type="Rhea" id="RHEA:24614"/>
    </physiologicalReaction>
</comment>
<dbReference type="FunFam" id="3.40.50.720:FF:000231">
    <property type="entry name" value="Estradiol 17-beta-dehydrogenase 8"/>
    <property type="match status" value="1"/>
</dbReference>
<keyword evidence="7" id="KW-0276">Fatty acid metabolism</keyword>
<evidence type="ECO:0000256" key="1">
    <source>
        <dbReference type="ARBA" id="ARBA00004305"/>
    </source>
</evidence>
<dbReference type="EC" id="1.1.1.239" evidence="19"/>
<evidence type="ECO:0000256" key="19">
    <source>
        <dbReference type="ARBA" id="ARBA00066822"/>
    </source>
</evidence>
<comment type="caution">
    <text evidence="27">The sequence shown here is derived from an EMBL/GenBank/DDBJ whole genome shotgun (WGS) entry which is preliminary data.</text>
</comment>
<dbReference type="InterPro" id="IPR036291">
    <property type="entry name" value="NAD(P)-bd_dom_sf"/>
</dbReference>
<keyword evidence="12" id="KW-0275">Fatty acid biosynthesis</keyword>
<dbReference type="GO" id="GO:0048038">
    <property type="term" value="F:quinone binding"/>
    <property type="evidence" value="ECO:0007669"/>
    <property type="project" value="TreeGrafter"/>
</dbReference>
<comment type="catalytic activity">
    <reaction evidence="17">
        <text>a (3R)-3-hydroxyacyl-CoA + NAD(+) = a 3-oxoacyl-CoA + NADH + H(+)</text>
        <dbReference type="Rhea" id="RHEA:32711"/>
        <dbReference type="ChEBI" id="CHEBI:15378"/>
        <dbReference type="ChEBI" id="CHEBI:57319"/>
        <dbReference type="ChEBI" id="CHEBI:57540"/>
        <dbReference type="ChEBI" id="CHEBI:57945"/>
        <dbReference type="ChEBI" id="CHEBI:90726"/>
        <dbReference type="EC" id="1.1.1.n12"/>
    </reaction>
    <physiologicalReaction direction="left-to-right" evidence="17">
        <dbReference type="Rhea" id="RHEA:32712"/>
    </physiologicalReaction>
</comment>
<evidence type="ECO:0000256" key="10">
    <source>
        <dbReference type="ARBA" id="ARBA00023098"/>
    </source>
</evidence>
<evidence type="ECO:0000256" key="4">
    <source>
        <dbReference type="ARBA" id="ARBA00012456"/>
    </source>
</evidence>
<feature type="domain" description="Ketoreductase" evidence="26">
    <location>
        <begin position="8"/>
        <end position="195"/>
    </location>
</feature>
<dbReference type="SMART" id="SM00822">
    <property type="entry name" value="PKS_KR"/>
    <property type="match status" value="1"/>
</dbReference>
<dbReference type="Gene3D" id="3.40.50.720">
    <property type="entry name" value="NAD(P)-binding Rossmann-like Domain"/>
    <property type="match status" value="1"/>
</dbReference>
<gene>
    <name evidence="27" type="primary">HSD17B8</name>
    <name evidence="27" type="ORF">Tcan_04103</name>
</gene>
<name>A0A0B2VZ70_TOXCA</name>
<dbReference type="GO" id="GO:0006633">
    <property type="term" value="P:fatty acid biosynthetic process"/>
    <property type="evidence" value="ECO:0007669"/>
    <property type="project" value="UniProtKB-KW"/>
</dbReference>
<evidence type="ECO:0000256" key="23">
    <source>
        <dbReference type="ARBA" id="ARBA00081936"/>
    </source>
</evidence>
<comment type="catalytic activity">
    <reaction evidence="16">
        <text>17beta-hydroxy-5alpha-androstan-3-one + NAD(+) = 5alpha-androstan-3,17-dione + NADH + H(+)</text>
        <dbReference type="Rhea" id="RHEA:41992"/>
        <dbReference type="ChEBI" id="CHEBI:15378"/>
        <dbReference type="ChEBI" id="CHEBI:15994"/>
        <dbReference type="ChEBI" id="CHEBI:16330"/>
        <dbReference type="ChEBI" id="CHEBI:57540"/>
        <dbReference type="ChEBI" id="CHEBI:57945"/>
    </reaction>
    <physiologicalReaction direction="left-to-right" evidence="16">
        <dbReference type="Rhea" id="RHEA:41993"/>
    </physiologicalReaction>
</comment>
<evidence type="ECO:0000256" key="18">
    <source>
        <dbReference type="ARBA" id="ARBA00065174"/>
    </source>
</evidence>